<comment type="caution">
    <text evidence="1">The sequence shown here is derived from an EMBL/GenBank/DDBJ whole genome shotgun (WGS) entry which is preliminary data.</text>
</comment>
<proteinExistence type="predicted"/>
<evidence type="ECO:0000313" key="1">
    <source>
        <dbReference type="EMBL" id="CAG8662489.1"/>
    </source>
</evidence>
<gene>
    <name evidence="1" type="ORF">DHETER_LOCUS9816</name>
</gene>
<keyword evidence="2" id="KW-1185">Reference proteome</keyword>
<accession>A0ACA9NL19</accession>
<protein>
    <submittedName>
        <fullName evidence="1">3176_t:CDS:1</fullName>
    </submittedName>
</protein>
<reference evidence="1" key="1">
    <citation type="submission" date="2021-06" db="EMBL/GenBank/DDBJ databases">
        <authorList>
            <person name="Kallberg Y."/>
            <person name="Tangrot J."/>
            <person name="Rosling A."/>
        </authorList>
    </citation>
    <scope>NUCLEOTIDE SEQUENCE</scope>
    <source>
        <strain evidence="1">IL203A</strain>
    </source>
</reference>
<evidence type="ECO:0000313" key="2">
    <source>
        <dbReference type="Proteomes" id="UP000789702"/>
    </source>
</evidence>
<dbReference type="Proteomes" id="UP000789702">
    <property type="component" value="Unassembled WGS sequence"/>
</dbReference>
<organism evidence="1 2">
    <name type="scientific">Dentiscutata heterogama</name>
    <dbReference type="NCBI Taxonomy" id="1316150"/>
    <lineage>
        <taxon>Eukaryota</taxon>
        <taxon>Fungi</taxon>
        <taxon>Fungi incertae sedis</taxon>
        <taxon>Mucoromycota</taxon>
        <taxon>Glomeromycotina</taxon>
        <taxon>Glomeromycetes</taxon>
        <taxon>Diversisporales</taxon>
        <taxon>Gigasporaceae</taxon>
        <taxon>Dentiscutata</taxon>
    </lineage>
</organism>
<feature type="non-terminal residue" evidence="1">
    <location>
        <position position="316"/>
    </location>
</feature>
<dbReference type="EMBL" id="CAJVPU010017909">
    <property type="protein sequence ID" value="CAG8662489.1"/>
    <property type="molecule type" value="Genomic_DNA"/>
</dbReference>
<sequence>MLTSNKNTSDENSQNDYSFEEPILSSENDLIDPAELESLPKISLTETTDCSFEEFCKNLNLFTSDNVRINSRCFYKIDESGKKITFENKRHPIRITTETSFVERNSVTTYNSIRSSTNADSELYQEFNLEDSFEEQVNDYLEDLFEEQANDNLGGSSEEQVNDNLEGSSKEQAKDNLEDSFKEQAKDNLIHLSKNAIPDQIFVSIKSLQFDLSPMKSDFKKSIHLATQSASHHTKPAISLKKQMGKAFLFPFNYHSLVFDTLKLDFYIYESLLNTKKKFGRVIVRLNVLRQAILDRSKFEGTFPIENNELLHLYDV</sequence>
<name>A0ACA9NL19_9GLOM</name>